<dbReference type="Pfam" id="PF00155">
    <property type="entry name" value="Aminotran_1_2"/>
    <property type="match status" value="1"/>
</dbReference>
<evidence type="ECO:0000256" key="5">
    <source>
        <dbReference type="ARBA" id="ARBA00023163"/>
    </source>
</evidence>
<dbReference type="Pfam" id="PF00392">
    <property type="entry name" value="GntR"/>
    <property type="match status" value="1"/>
</dbReference>
<keyword evidence="8" id="KW-1185">Reference proteome</keyword>
<dbReference type="RefSeq" id="WP_201348359.1">
    <property type="nucleotide sequence ID" value="NZ_AP014546.1"/>
</dbReference>
<dbReference type="InterPro" id="IPR051446">
    <property type="entry name" value="HTH_trans_reg/aminotransferase"/>
</dbReference>
<evidence type="ECO:0000259" key="6">
    <source>
        <dbReference type="PROSITE" id="PS50949"/>
    </source>
</evidence>
<dbReference type="CDD" id="cd07377">
    <property type="entry name" value="WHTH_GntR"/>
    <property type="match status" value="1"/>
</dbReference>
<dbReference type="InterPro" id="IPR015421">
    <property type="entry name" value="PyrdxlP-dep_Trfase_major"/>
</dbReference>
<dbReference type="EMBL" id="AP014546">
    <property type="protein sequence ID" value="BBB31240.1"/>
    <property type="molecule type" value="Genomic_DNA"/>
</dbReference>
<evidence type="ECO:0000256" key="3">
    <source>
        <dbReference type="ARBA" id="ARBA00023015"/>
    </source>
</evidence>
<dbReference type="InterPro" id="IPR000524">
    <property type="entry name" value="Tscrpt_reg_HTH_GntR"/>
</dbReference>
<dbReference type="SMART" id="SM00345">
    <property type="entry name" value="HTH_GNTR"/>
    <property type="match status" value="1"/>
</dbReference>
<dbReference type="Gene3D" id="3.90.1150.10">
    <property type="entry name" value="Aspartate Aminotransferase, domain 1"/>
    <property type="match status" value="1"/>
</dbReference>
<evidence type="ECO:0000256" key="1">
    <source>
        <dbReference type="ARBA" id="ARBA00005384"/>
    </source>
</evidence>
<dbReference type="SUPFAM" id="SSF53383">
    <property type="entry name" value="PLP-dependent transferases"/>
    <property type="match status" value="1"/>
</dbReference>
<dbReference type="CDD" id="cd00609">
    <property type="entry name" value="AAT_like"/>
    <property type="match status" value="1"/>
</dbReference>
<keyword evidence="2" id="KW-0663">Pyridoxal phosphate</keyword>
<dbReference type="GO" id="GO:0030170">
    <property type="term" value="F:pyridoxal phosphate binding"/>
    <property type="evidence" value="ECO:0007669"/>
    <property type="project" value="InterPro"/>
</dbReference>
<dbReference type="GO" id="GO:0003700">
    <property type="term" value="F:DNA-binding transcription factor activity"/>
    <property type="evidence" value="ECO:0007669"/>
    <property type="project" value="InterPro"/>
</dbReference>
<sequence>MKVYEKVIKHIEHQLRSGALQAYDFLPSVRSLSQTLNVSKNSVIRAYIALEQSGVILAHPRKGFSIKADTEYDQPQPPSPQKVIRGATSLDIIGSAQRQADVVFGSANPDTRIKGRKEFYKQLNKLVRLEIKSPAIYSHYQAPPGNLELRQQIAKKTHSGHAELDPEEIIITNGAQEAISLALRSTTQSGDIIAVESPCFYGTLQCIEALGLQIIEIPSHAPDGIDLEQLSNILERWEIKTILLNPHANNPLGFNMPDTMKSSLMAIAQAYDLVIIEDDVFGKLVHTSQRRRTLKSMDTEGRVILCSALSKILDPDIRIGWVSPGRYFDQVNYLKYVTTLATSGLMQHASALWMESANFDRHIKQLQNNYRQRKILFIEALKTCLPVEAHINNPDSGYLCWITLPLNIDGDHLFERMKSEGVSITPGSLFGTARQFQHCIRLNFSTFDNTPQQILALARLGEIISEEVNFQAQKSPT</sequence>
<dbReference type="InterPro" id="IPR015422">
    <property type="entry name" value="PyrdxlP-dep_Trfase_small"/>
</dbReference>
<keyword evidence="5" id="KW-0804">Transcription</keyword>
<reference evidence="7 8" key="1">
    <citation type="journal article" date="2008" name="Int. J. Syst. Evol. Microbiol.">
        <title>Neptunomonas japonica sp. nov., an Osedax japonicus symbiont-like bacterium isolated from sediment adjacent to sperm whale carcasses off Kagoshima, Japan.</title>
        <authorList>
            <person name="Miyazaki M."/>
            <person name="Nogi Y."/>
            <person name="Fujiwara Y."/>
            <person name="Kawato M."/>
            <person name="Kubokawa K."/>
            <person name="Horikoshi K."/>
        </authorList>
    </citation>
    <scope>NUCLEOTIDE SEQUENCE [LARGE SCALE GENOMIC DNA]</scope>
    <source>
        <strain evidence="7 8">JAMM 1380</strain>
    </source>
</reference>
<evidence type="ECO:0000256" key="2">
    <source>
        <dbReference type="ARBA" id="ARBA00022898"/>
    </source>
</evidence>
<feature type="domain" description="HTH gntR-type" evidence="6">
    <location>
        <begin position="1"/>
        <end position="69"/>
    </location>
</feature>
<organism evidence="7 8">
    <name type="scientific">Neptunomonas japonica JAMM 1380</name>
    <dbReference type="NCBI Taxonomy" id="1441457"/>
    <lineage>
        <taxon>Bacteria</taxon>
        <taxon>Pseudomonadati</taxon>
        <taxon>Pseudomonadota</taxon>
        <taxon>Gammaproteobacteria</taxon>
        <taxon>Oceanospirillales</taxon>
        <taxon>Oceanospirillaceae</taxon>
        <taxon>Neptunomonas</taxon>
    </lineage>
</organism>
<accession>A0A7R6SX75</accession>
<dbReference type="PANTHER" id="PTHR46577">
    <property type="entry name" value="HTH-TYPE TRANSCRIPTIONAL REGULATORY PROTEIN GABR"/>
    <property type="match status" value="1"/>
</dbReference>
<dbReference type="PROSITE" id="PS50949">
    <property type="entry name" value="HTH_GNTR"/>
    <property type="match status" value="1"/>
</dbReference>
<dbReference type="InterPro" id="IPR036390">
    <property type="entry name" value="WH_DNA-bd_sf"/>
</dbReference>
<proteinExistence type="inferred from homology"/>
<dbReference type="Gene3D" id="3.40.640.10">
    <property type="entry name" value="Type I PLP-dependent aspartate aminotransferase-like (Major domain)"/>
    <property type="match status" value="1"/>
</dbReference>
<keyword evidence="3" id="KW-0805">Transcription regulation</keyword>
<evidence type="ECO:0000313" key="7">
    <source>
        <dbReference type="EMBL" id="BBB31240.1"/>
    </source>
</evidence>
<gene>
    <name evidence="7" type="ORF">NEJAP_3302</name>
</gene>
<dbReference type="KEGG" id="njp:NEJAP_3302"/>
<protein>
    <submittedName>
        <fullName evidence="7">GntR family transcriptional regulator</fullName>
    </submittedName>
</protein>
<dbReference type="SUPFAM" id="SSF46785">
    <property type="entry name" value="Winged helix' DNA-binding domain"/>
    <property type="match status" value="1"/>
</dbReference>
<dbReference type="GO" id="GO:0003677">
    <property type="term" value="F:DNA binding"/>
    <property type="evidence" value="ECO:0007669"/>
    <property type="project" value="UniProtKB-KW"/>
</dbReference>
<dbReference type="Gene3D" id="1.10.10.10">
    <property type="entry name" value="Winged helix-like DNA-binding domain superfamily/Winged helix DNA-binding domain"/>
    <property type="match status" value="1"/>
</dbReference>
<dbReference type="AlphaFoldDB" id="A0A7R6SX75"/>
<comment type="similarity">
    <text evidence="1">In the C-terminal section; belongs to the class-I pyridoxal-phosphate-dependent aminotransferase family.</text>
</comment>
<dbReference type="Proteomes" id="UP000595332">
    <property type="component" value="Chromosome"/>
</dbReference>
<dbReference type="PANTHER" id="PTHR46577:SF2">
    <property type="entry name" value="TRANSCRIPTIONAL REGULATORY PROTEIN"/>
    <property type="match status" value="1"/>
</dbReference>
<dbReference type="InterPro" id="IPR036388">
    <property type="entry name" value="WH-like_DNA-bd_sf"/>
</dbReference>
<dbReference type="InterPro" id="IPR015424">
    <property type="entry name" value="PyrdxlP-dep_Trfase"/>
</dbReference>
<keyword evidence="4" id="KW-0238">DNA-binding</keyword>
<evidence type="ECO:0000256" key="4">
    <source>
        <dbReference type="ARBA" id="ARBA00023125"/>
    </source>
</evidence>
<dbReference type="InterPro" id="IPR004839">
    <property type="entry name" value="Aminotransferase_I/II_large"/>
</dbReference>
<evidence type="ECO:0000313" key="8">
    <source>
        <dbReference type="Proteomes" id="UP000595332"/>
    </source>
</evidence>
<name>A0A7R6SX75_9GAMM</name>